<dbReference type="GO" id="GO:0008420">
    <property type="term" value="F:RNA polymerase II CTD heptapeptide repeat phosphatase activity"/>
    <property type="evidence" value="ECO:0007669"/>
    <property type="project" value="UniProtKB-UniRule"/>
</dbReference>
<evidence type="ECO:0000313" key="13">
    <source>
        <dbReference type="EMBL" id="PAV80119.1"/>
    </source>
</evidence>
<evidence type="ECO:0000256" key="6">
    <source>
        <dbReference type="ARBA" id="ARBA00040602"/>
    </source>
</evidence>
<dbReference type="CDD" id="cd07521">
    <property type="entry name" value="HAD_FCP1-like"/>
    <property type="match status" value="1"/>
</dbReference>
<protein>
    <recommendedName>
        <fullName evidence="6 9">RNA polymerase II subunit A C-terminal domain phosphatase</fullName>
        <ecNumber evidence="2 9">3.1.3.16</ecNumber>
    </recommendedName>
</protein>
<evidence type="ECO:0000256" key="1">
    <source>
        <dbReference type="ARBA" id="ARBA00004123"/>
    </source>
</evidence>
<evidence type="ECO:0000256" key="4">
    <source>
        <dbReference type="ARBA" id="ARBA00022912"/>
    </source>
</evidence>
<dbReference type="InterPro" id="IPR023214">
    <property type="entry name" value="HAD_sf"/>
</dbReference>
<evidence type="ECO:0000259" key="12">
    <source>
        <dbReference type="PROSITE" id="PS50969"/>
    </source>
</evidence>
<keyword evidence="14" id="KW-1185">Reference proteome</keyword>
<dbReference type="SMART" id="SM00292">
    <property type="entry name" value="BRCT"/>
    <property type="match status" value="1"/>
</dbReference>
<dbReference type="OrthoDB" id="10249888at2759"/>
<feature type="compositionally biased region" description="Acidic residues" evidence="10">
    <location>
        <begin position="519"/>
        <end position="535"/>
    </location>
</feature>
<dbReference type="CDD" id="cd17729">
    <property type="entry name" value="BRCT_CTDP1"/>
    <property type="match status" value="1"/>
</dbReference>
<keyword evidence="4" id="KW-0904">Protein phosphatase</keyword>
<name>A0A2A2L1T8_9BILA</name>
<feature type="compositionally biased region" description="Acidic residues" evidence="10">
    <location>
        <begin position="497"/>
        <end position="512"/>
    </location>
</feature>
<feature type="domain" description="FCP1 homology" evidence="12">
    <location>
        <begin position="87"/>
        <end position="253"/>
    </location>
</feature>
<dbReference type="PANTHER" id="PTHR23081:SF36">
    <property type="entry name" value="RNA POLYMERASE II SUBUNIT A C-TERMINAL DOMAIN PHOSPHATASE"/>
    <property type="match status" value="1"/>
</dbReference>
<evidence type="ECO:0000256" key="9">
    <source>
        <dbReference type="RuleBase" id="RU366066"/>
    </source>
</evidence>
<dbReference type="PROSITE" id="PS50172">
    <property type="entry name" value="BRCT"/>
    <property type="match status" value="1"/>
</dbReference>
<dbReference type="SUPFAM" id="SSF52113">
    <property type="entry name" value="BRCT domain"/>
    <property type="match status" value="1"/>
</dbReference>
<dbReference type="EMBL" id="LIAE01007315">
    <property type="protein sequence ID" value="PAV80119.1"/>
    <property type="molecule type" value="Genomic_DNA"/>
</dbReference>
<dbReference type="PROSITE" id="PS50969">
    <property type="entry name" value="FCP1"/>
    <property type="match status" value="1"/>
</dbReference>
<evidence type="ECO:0000256" key="3">
    <source>
        <dbReference type="ARBA" id="ARBA00022801"/>
    </source>
</evidence>
<dbReference type="PANTHER" id="PTHR23081">
    <property type="entry name" value="RNA POLYMERASE II CTD PHOSPHATASE"/>
    <property type="match status" value="1"/>
</dbReference>
<dbReference type="InterPro" id="IPR001357">
    <property type="entry name" value="BRCT_dom"/>
</dbReference>
<dbReference type="EC" id="3.1.3.16" evidence="2 9"/>
<evidence type="ECO:0000256" key="8">
    <source>
        <dbReference type="ARBA" id="ARBA00048336"/>
    </source>
</evidence>
<comment type="catalytic activity">
    <reaction evidence="8 9">
        <text>O-phospho-L-threonyl-[protein] + H2O = L-threonyl-[protein] + phosphate</text>
        <dbReference type="Rhea" id="RHEA:47004"/>
        <dbReference type="Rhea" id="RHEA-COMP:11060"/>
        <dbReference type="Rhea" id="RHEA-COMP:11605"/>
        <dbReference type="ChEBI" id="CHEBI:15377"/>
        <dbReference type="ChEBI" id="CHEBI:30013"/>
        <dbReference type="ChEBI" id="CHEBI:43474"/>
        <dbReference type="ChEBI" id="CHEBI:61977"/>
        <dbReference type="EC" id="3.1.3.16"/>
    </reaction>
</comment>
<evidence type="ECO:0000256" key="2">
    <source>
        <dbReference type="ARBA" id="ARBA00013081"/>
    </source>
</evidence>
<sequence>MSGKKPAHVSHSSHSHSEVNQDECKHEIIMKDMCAACGKDLRPKDGFVGQRSEPSTASVSMIHHVPELLISDTLAKEIGEADEVNLLNSRKLVLLVDLDQTIIHTTNRPFQHDPNKQADITRFTLCGSIYHTKLRPKTREFLERMATMFEMHIITYGQRQYAHKIADILDPQHKLFGYRILSRDELFSATHKTRNLKALFPTGDNLVVIIDDRSDVWQYSPALIQIKPYRFFKEVGDINAPRGAREQALLPADIDEDAEHDTILDEISRVLTNIHRKYYELFQQSDQPLVKAPDKILDVKTVIAEERNQVLKGCVIVLSGIVPMNANLETSPVYQLAKQFGAKIVSEFSDDVTHVIGAKWGTNKVHQAVRNGMHAVTLQWLYACVERWMKVDEMEYKLTEESTPSSGKSLMSSKIVSELANIETIKRETLHDMEHEVDEALSEGDDDEESTKDEGESETEADTEEKEIASSSRKRKADTGRGNAEDGSKKSRKYIPEAEDQGGLEDLGDEENEGRQFGDDGDSEGEERDYGDEREEVIFRF</sequence>
<feature type="compositionally biased region" description="Acidic residues" evidence="10">
    <location>
        <begin position="435"/>
        <end position="465"/>
    </location>
</feature>
<dbReference type="InterPro" id="IPR004274">
    <property type="entry name" value="FCP1_dom"/>
</dbReference>
<dbReference type="Gene3D" id="3.40.50.10190">
    <property type="entry name" value="BRCT domain"/>
    <property type="match status" value="1"/>
</dbReference>
<feature type="region of interest" description="Disordered" evidence="10">
    <location>
        <begin position="1"/>
        <end position="22"/>
    </location>
</feature>
<evidence type="ECO:0000256" key="7">
    <source>
        <dbReference type="ARBA" id="ARBA00047761"/>
    </source>
</evidence>
<feature type="compositionally biased region" description="Basic and acidic residues" evidence="10">
    <location>
        <begin position="477"/>
        <end position="489"/>
    </location>
</feature>
<dbReference type="GO" id="GO:0005634">
    <property type="term" value="C:nucleus"/>
    <property type="evidence" value="ECO:0007669"/>
    <property type="project" value="UniProtKB-SubCell"/>
</dbReference>
<dbReference type="NCBIfam" id="TIGR02250">
    <property type="entry name" value="FCP1_euk"/>
    <property type="match status" value="1"/>
</dbReference>
<dbReference type="InterPro" id="IPR011947">
    <property type="entry name" value="FCP1_euk"/>
</dbReference>
<dbReference type="STRING" id="2018661.A0A2A2L1T8"/>
<dbReference type="SMART" id="SM00577">
    <property type="entry name" value="CPDc"/>
    <property type="match status" value="1"/>
</dbReference>
<dbReference type="Pfam" id="PF03031">
    <property type="entry name" value="NIF"/>
    <property type="match status" value="1"/>
</dbReference>
<dbReference type="InterPro" id="IPR036412">
    <property type="entry name" value="HAD-like_sf"/>
</dbReference>
<keyword evidence="3 9" id="KW-0378">Hydrolase</keyword>
<comment type="catalytic activity">
    <reaction evidence="7 9">
        <text>O-phospho-L-seryl-[protein] + H2O = L-seryl-[protein] + phosphate</text>
        <dbReference type="Rhea" id="RHEA:20629"/>
        <dbReference type="Rhea" id="RHEA-COMP:9863"/>
        <dbReference type="Rhea" id="RHEA-COMP:11604"/>
        <dbReference type="ChEBI" id="CHEBI:15377"/>
        <dbReference type="ChEBI" id="CHEBI:29999"/>
        <dbReference type="ChEBI" id="CHEBI:43474"/>
        <dbReference type="ChEBI" id="CHEBI:83421"/>
        <dbReference type="EC" id="3.1.3.16"/>
    </reaction>
</comment>
<dbReference type="AlphaFoldDB" id="A0A2A2L1T8"/>
<gene>
    <name evidence="13" type="ORF">WR25_24731</name>
</gene>
<dbReference type="Gene3D" id="1.10.287.10">
    <property type="entry name" value="S15/NS1, RNA-binding"/>
    <property type="match status" value="1"/>
</dbReference>
<dbReference type="Gene3D" id="3.40.50.1000">
    <property type="entry name" value="HAD superfamily/HAD-like"/>
    <property type="match status" value="1"/>
</dbReference>
<proteinExistence type="predicted"/>
<feature type="compositionally biased region" description="Basic residues" evidence="10">
    <location>
        <begin position="1"/>
        <end position="14"/>
    </location>
</feature>
<evidence type="ECO:0000256" key="10">
    <source>
        <dbReference type="SAM" id="MobiDB-lite"/>
    </source>
</evidence>
<reference evidence="13 14" key="1">
    <citation type="journal article" date="2017" name="Curr. Biol.">
        <title>Genome architecture and evolution of a unichromosomal asexual nematode.</title>
        <authorList>
            <person name="Fradin H."/>
            <person name="Zegar C."/>
            <person name="Gutwein M."/>
            <person name="Lucas J."/>
            <person name="Kovtun M."/>
            <person name="Corcoran D."/>
            <person name="Baugh L.R."/>
            <person name="Kiontke K."/>
            <person name="Gunsalus K."/>
            <person name="Fitch D.H."/>
            <person name="Piano F."/>
        </authorList>
    </citation>
    <scope>NUCLEOTIDE SEQUENCE [LARGE SCALE GENOMIC DNA]</scope>
    <source>
        <strain evidence="13">PF1309</strain>
    </source>
</reference>
<evidence type="ECO:0000256" key="5">
    <source>
        <dbReference type="ARBA" id="ARBA00023242"/>
    </source>
</evidence>
<evidence type="ECO:0000313" key="14">
    <source>
        <dbReference type="Proteomes" id="UP000218231"/>
    </source>
</evidence>
<comment type="caution">
    <text evidence="13">The sequence shown here is derived from an EMBL/GenBank/DDBJ whole genome shotgun (WGS) entry which is preliminary data.</text>
</comment>
<accession>A0A2A2L1T8</accession>
<feature type="region of interest" description="Disordered" evidence="10">
    <location>
        <begin position="426"/>
        <end position="541"/>
    </location>
</feature>
<dbReference type="FunFam" id="3.40.50.10190:FF:000007">
    <property type="entry name" value="RNA polymerase II subunit A C-terminal domain phosphatase"/>
    <property type="match status" value="1"/>
</dbReference>
<comment type="subcellular location">
    <subcellularLocation>
        <location evidence="1 9">Nucleus</location>
    </subcellularLocation>
</comment>
<dbReference type="Proteomes" id="UP000218231">
    <property type="component" value="Unassembled WGS sequence"/>
</dbReference>
<evidence type="ECO:0000259" key="11">
    <source>
        <dbReference type="PROSITE" id="PS50172"/>
    </source>
</evidence>
<comment type="function">
    <text evidence="9">This promotes the activity of RNA polymerase II.</text>
</comment>
<dbReference type="InterPro" id="IPR036420">
    <property type="entry name" value="BRCT_dom_sf"/>
</dbReference>
<organism evidence="13 14">
    <name type="scientific">Diploscapter pachys</name>
    <dbReference type="NCBI Taxonomy" id="2018661"/>
    <lineage>
        <taxon>Eukaryota</taxon>
        <taxon>Metazoa</taxon>
        <taxon>Ecdysozoa</taxon>
        <taxon>Nematoda</taxon>
        <taxon>Chromadorea</taxon>
        <taxon>Rhabditida</taxon>
        <taxon>Rhabditina</taxon>
        <taxon>Rhabditomorpha</taxon>
        <taxon>Rhabditoidea</taxon>
        <taxon>Rhabditidae</taxon>
        <taxon>Diploscapter</taxon>
    </lineage>
</organism>
<dbReference type="InterPro" id="IPR039189">
    <property type="entry name" value="Fcp1"/>
</dbReference>
<dbReference type="SUPFAM" id="SSF56784">
    <property type="entry name" value="HAD-like"/>
    <property type="match status" value="1"/>
</dbReference>
<dbReference type="Pfam" id="PF00533">
    <property type="entry name" value="BRCT"/>
    <property type="match status" value="1"/>
</dbReference>
<keyword evidence="5 9" id="KW-0539">Nucleus</keyword>
<feature type="domain" description="BRCT" evidence="11">
    <location>
        <begin position="306"/>
        <end position="398"/>
    </location>
</feature>